<dbReference type="EMBL" id="JAATIQ010000104">
    <property type="protein sequence ID" value="KAF4382130.1"/>
    <property type="molecule type" value="Genomic_DNA"/>
</dbReference>
<dbReference type="PANTHER" id="PTHR31286:SF167">
    <property type="entry name" value="OS09G0268800 PROTEIN"/>
    <property type="match status" value="1"/>
</dbReference>
<organism evidence="1 2">
    <name type="scientific">Cannabis sativa</name>
    <name type="common">Hemp</name>
    <name type="synonym">Marijuana</name>
    <dbReference type="NCBI Taxonomy" id="3483"/>
    <lineage>
        <taxon>Eukaryota</taxon>
        <taxon>Viridiplantae</taxon>
        <taxon>Streptophyta</taxon>
        <taxon>Embryophyta</taxon>
        <taxon>Tracheophyta</taxon>
        <taxon>Spermatophyta</taxon>
        <taxon>Magnoliopsida</taxon>
        <taxon>eudicotyledons</taxon>
        <taxon>Gunneridae</taxon>
        <taxon>Pentapetalae</taxon>
        <taxon>rosids</taxon>
        <taxon>fabids</taxon>
        <taxon>Rosales</taxon>
        <taxon>Cannabaceae</taxon>
        <taxon>Cannabis</taxon>
    </lineage>
</organism>
<dbReference type="InterPro" id="IPR040256">
    <property type="entry name" value="At4g02000-like"/>
</dbReference>
<name>A0A7J6GIK4_CANSA</name>
<dbReference type="Proteomes" id="UP000583929">
    <property type="component" value="Unassembled WGS sequence"/>
</dbReference>
<evidence type="ECO:0000313" key="2">
    <source>
        <dbReference type="Proteomes" id="UP000583929"/>
    </source>
</evidence>
<accession>A0A7J6GIK4</accession>
<evidence type="ECO:0000313" key="1">
    <source>
        <dbReference type="EMBL" id="KAF4382130.1"/>
    </source>
</evidence>
<gene>
    <name evidence="1" type="ORF">G4B88_009420</name>
</gene>
<sequence length="186" mass="21440">MFKVNYFKLGFECVEDRYWALDFGPWSFKGYTFVFQAWSPCFEGSTLVDSLKLWVQIHNFPHEYFSVANGNRLGGLIGKFICVELEEDKPMSWKLFLRVLVEIKIEKPLVSSCFFDLAPGVKRSIQFKSSKEGLLSYFSEIVATIKKEDNGMKASLVLVKIHLLKSKGSTWKTMASIPYMQNTVFE</sequence>
<evidence type="ECO:0008006" key="3">
    <source>
        <dbReference type="Google" id="ProtNLM"/>
    </source>
</evidence>
<dbReference type="AlphaFoldDB" id="A0A7J6GIK4"/>
<dbReference type="PANTHER" id="PTHR31286">
    <property type="entry name" value="GLYCINE-RICH CELL WALL STRUCTURAL PROTEIN 1.8-LIKE"/>
    <property type="match status" value="1"/>
</dbReference>
<comment type="caution">
    <text evidence="1">The sequence shown here is derived from an EMBL/GenBank/DDBJ whole genome shotgun (WGS) entry which is preliminary data.</text>
</comment>
<proteinExistence type="predicted"/>
<protein>
    <recommendedName>
        <fullName evidence="3">DUF4283 domain-containing protein</fullName>
    </recommendedName>
</protein>
<keyword evidence="2" id="KW-1185">Reference proteome</keyword>
<reference evidence="1 2" key="1">
    <citation type="journal article" date="2020" name="bioRxiv">
        <title>Sequence and annotation of 42 cannabis genomes reveals extensive copy number variation in cannabinoid synthesis and pathogen resistance genes.</title>
        <authorList>
            <person name="Mckernan K.J."/>
            <person name="Helbert Y."/>
            <person name="Kane L.T."/>
            <person name="Ebling H."/>
            <person name="Zhang L."/>
            <person name="Liu B."/>
            <person name="Eaton Z."/>
            <person name="Mclaughlin S."/>
            <person name="Kingan S."/>
            <person name="Baybayan P."/>
            <person name="Concepcion G."/>
            <person name="Jordan M."/>
            <person name="Riva A."/>
            <person name="Barbazuk W."/>
            <person name="Harkins T."/>
        </authorList>
    </citation>
    <scope>NUCLEOTIDE SEQUENCE [LARGE SCALE GENOMIC DNA]</scope>
    <source>
        <strain evidence="2">cv. Jamaican Lion 4</strain>
        <tissue evidence="1">Leaf</tissue>
    </source>
</reference>